<organism evidence="2 3">
    <name type="scientific">Actinomadura soli</name>
    <dbReference type="NCBI Taxonomy" id="2508997"/>
    <lineage>
        <taxon>Bacteria</taxon>
        <taxon>Bacillati</taxon>
        <taxon>Actinomycetota</taxon>
        <taxon>Actinomycetes</taxon>
        <taxon>Streptosporangiales</taxon>
        <taxon>Thermomonosporaceae</taxon>
        <taxon>Actinomadura</taxon>
    </lineage>
</organism>
<evidence type="ECO:0000259" key="1">
    <source>
        <dbReference type="Pfam" id="PF01872"/>
    </source>
</evidence>
<gene>
    <name evidence="2" type="ORF">ETD83_08525</name>
</gene>
<comment type="caution">
    <text evidence="2">The sequence shown here is derived from an EMBL/GenBank/DDBJ whole genome shotgun (WGS) entry which is preliminary data.</text>
</comment>
<accession>A0A5C4JGE0</accession>
<feature type="domain" description="Bacterial bifunctional deaminase-reductase C-terminal" evidence="1">
    <location>
        <begin position="2"/>
        <end position="184"/>
    </location>
</feature>
<dbReference type="InterPro" id="IPR024072">
    <property type="entry name" value="DHFR-like_dom_sf"/>
</dbReference>
<dbReference type="AlphaFoldDB" id="A0A5C4JGE0"/>
<proteinExistence type="predicted"/>
<dbReference type="SUPFAM" id="SSF53597">
    <property type="entry name" value="Dihydrofolate reductase-like"/>
    <property type="match status" value="1"/>
</dbReference>
<dbReference type="GO" id="GO:0008703">
    <property type="term" value="F:5-amino-6-(5-phosphoribosylamino)uracil reductase activity"/>
    <property type="evidence" value="ECO:0007669"/>
    <property type="project" value="InterPro"/>
</dbReference>
<dbReference type="GO" id="GO:0009231">
    <property type="term" value="P:riboflavin biosynthetic process"/>
    <property type="evidence" value="ECO:0007669"/>
    <property type="project" value="InterPro"/>
</dbReference>
<evidence type="ECO:0000313" key="3">
    <source>
        <dbReference type="Proteomes" id="UP000309174"/>
    </source>
</evidence>
<dbReference type="InterPro" id="IPR050765">
    <property type="entry name" value="Riboflavin_Biosynth_HTPR"/>
</dbReference>
<dbReference type="Proteomes" id="UP000309174">
    <property type="component" value="Unassembled WGS sequence"/>
</dbReference>
<sequence>MRKLIAAMKISVDGKTEGPEGYADWVAAWSEDYDLTAQVDACLLGARMYEGYESYWTAIQNEPEGDHWITGQPPTPGELEWARFAARTPHYVLSSTMESAQWPNTSFLRGLDEIAALKEQPGKDIYLMGGAQLTASLIDAGLVDELRLIVYPLIAGQGTALFPGTQQRHGLELLKVEQLPDGLVSLIYGSAR</sequence>
<dbReference type="EMBL" id="VCKW01000031">
    <property type="protein sequence ID" value="TMR04302.1"/>
    <property type="molecule type" value="Genomic_DNA"/>
</dbReference>
<dbReference type="Gene3D" id="3.40.430.10">
    <property type="entry name" value="Dihydrofolate Reductase, subunit A"/>
    <property type="match status" value="1"/>
</dbReference>
<dbReference type="OrthoDB" id="3471498at2"/>
<dbReference type="PANTHER" id="PTHR38011">
    <property type="entry name" value="DIHYDROFOLATE REDUCTASE FAMILY PROTEIN (AFU_ORTHOLOGUE AFUA_8G06820)"/>
    <property type="match status" value="1"/>
</dbReference>
<dbReference type="Pfam" id="PF01872">
    <property type="entry name" value="RibD_C"/>
    <property type="match status" value="1"/>
</dbReference>
<reference evidence="2 3" key="1">
    <citation type="submission" date="2019-05" db="EMBL/GenBank/DDBJ databases">
        <title>Draft genome sequence of Actinomadura sp. 14C53.</title>
        <authorList>
            <person name="Saricaoglu S."/>
            <person name="Isik K."/>
        </authorList>
    </citation>
    <scope>NUCLEOTIDE SEQUENCE [LARGE SCALE GENOMIC DNA]</scope>
    <source>
        <strain evidence="2 3">14C53</strain>
    </source>
</reference>
<protein>
    <submittedName>
        <fullName evidence="2">Dihydrofolate reductase</fullName>
    </submittedName>
</protein>
<evidence type="ECO:0000313" key="2">
    <source>
        <dbReference type="EMBL" id="TMR04302.1"/>
    </source>
</evidence>
<dbReference type="InterPro" id="IPR002734">
    <property type="entry name" value="RibDG_C"/>
</dbReference>
<keyword evidence="3" id="KW-1185">Reference proteome</keyword>
<dbReference type="RefSeq" id="WP_138644521.1">
    <property type="nucleotide sequence ID" value="NZ_VCKW01000031.1"/>
</dbReference>
<dbReference type="PANTHER" id="PTHR38011:SF11">
    <property type="entry name" value="2,5-DIAMINO-6-RIBOSYLAMINO-4(3H)-PYRIMIDINONE 5'-PHOSPHATE REDUCTASE"/>
    <property type="match status" value="1"/>
</dbReference>
<name>A0A5C4JGE0_9ACTN</name>